<gene>
    <name evidence="1" type="ORF">NCTC12026_02645</name>
</gene>
<evidence type="ECO:0000313" key="1">
    <source>
        <dbReference type="EMBL" id="SUC36225.1"/>
    </source>
</evidence>
<dbReference type="RefSeq" id="WP_115164546.1">
    <property type="nucleotide sequence ID" value="NZ_AP018946.1"/>
</dbReference>
<dbReference type="EMBL" id="UGUA01000002">
    <property type="protein sequence ID" value="SUC36225.1"/>
    <property type="molecule type" value="Genomic_DNA"/>
</dbReference>
<dbReference type="OrthoDB" id="6448035at2"/>
<name>A0A379G5M1_9GAMM</name>
<accession>A0A379G5M1</accession>
<dbReference type="Proteomes" id="UP000255129">
    <property type="component" value="Unassembled WGS sequence"/>
</dbReference>
<reference evidence="1 2" key="1">
    <citation type="submission" date="2018-06" db="EMBL/GenBank/DDBJ databases">
        <authorList>
            <consortium name="Pathogen Informatics"/>
            <person name="Doyle S."/>
        </authorList>
    </citation>
    <scope>NUCLEOTIDE SEQUENCE [LARGE SCALE GENOMIC DNA]</scope>
    <source>
        <strain evidence="1 2">NCTC12026</strain>
    </source>
</reference>
<organism evidence="1 2">
    <name type="scientific">Providencia rustigianii</name>
    <dbReference type="NCBI Taxonomy" id="158850"/>
    <lineage>
        <taxon>Bacteria</taxon>
        <taxon>Pseudomonadati</taxon>
        <taxon>Pseudomonadota</taxon>
        <taxon>Gammaproteobacteria</taxon>
        <taxon>Enterobacterales</taxon>
        <taxon>Morganellaceae</taxon>
        <taxon>Providencia</taxon>
    </lineage>
</organism>
<sequence>MKSKRTSMRLVNFSRENSGRMDKVYEVRHENQKTILEQKLTIKRDEFGRFSVDVAMDDFPRIDKELDAMLKYADWLERMGIAIRREAKRAIKRGVE</sequence>
<evidence type="ECO:0000313" key="2">
    <source>
        <dbReference type="Proteomes" id="UP000255129"/>
    </source>
</evidence>
<proteinExistence type="predicted"/>
<dbReference type="AlphaFoldDB" id="A0A379G5M1"/>
<protein>
    <submittedName>
        <fullName evidence="1">Uncharacterized protein</fullName>
    </submittedName>
</protein>